<evidence type="ECO:0000313" key="2">
    <source>
        <dbReference type="EMBL" id="CAG7786906.1"/>
    </source>
</evidence>
<dbReference type="GO" id="GO:0005975">
    <property type="term" value="P:carbohydrate metabolic process"/>
    <property type="evidence" value="ECO:0007669"/>
    <property type="project" value="InterPro"/>
</dbReference>
<proteinExistence type="predicted"/>
<dbReference type="PANTHER" id="PTHR10357">
    <property type="entry name" value="ALPHA-AMYLASE FAMILY MEMBER"/>
    <property type="match status" value="1"/>
</dbReference>
<reference evidence="2" key="1">
    <citation type="submission" date="2021-06" db="EMBL/GenBank/DDBJ databases">
        <authorList>
            <person name="Hodson N. C."/>
            <person name="Mongue J. A."/>
            <person name="Jaron S. K."/>
        </authorList>
    </citation>
    <scope>NUCLEOTIDE SEQUENCE</scope>
</reference>
<comment type="caution">
    <text evidence="2">The sequence shown here is derived from an EMBL/GenBank/DDBJ whole genome shotgun (WGS) entry which is preliminary data.</text>
</comment>
<organism evidence="2 3">
    <name type="scientific">Allacma fusca</name>
    <dbReference type="NCBI Taxonomy" id="39272"/>
    <lineage>
        <taxon>Eukaryota</taxon>
        <taxon>Metazoa</taxon>
        <taxon>Ecdysozoa</taxon>
        <taxon>Arthropoda</taxon>
        <taxon>Hexapoda</taxon>
        <taxon>Collembola</taxon>
        <taxon>Symphypleona</taxon>
        <taxon>Sminthuridae</taxon>
        <taxon>Allacma</taxon>
    </lineage>
</organism>
<dbReference type="InterPro" id="IPR006047">
    <property type="entry name" value="GH13_cat_dom"/>
</dbReference>
<dbReference type="Pfam" id="PF00128">
    <property type="entry name" value="Alpha-amylase"/>
    <property type="match status" value="1"/>
</dbReference>
<dbReference type="EMBL" id="CAJVCH010329135">
    <property type="protein sequence ID" value="CAG7786906.1"/>
    <property type="molecule type" value="Genomic_DNA"/>
</dbReference>
<accession>A0A8J2KJ42</accession>
<dbReference type="Proteomes" id="UP000708208">
    <property type="component" value="Unassembled WGS sequence"/>
</dbReference>
<evidence type="ECO:0000259" key="1">
    <source>
        <dbReference type="Pfam" id="PF00128"/>
    </source>
</evidence>
<feature type="non-terminal residue" evidence="2">
    <location>
        <position position="163"/>
    </location>
</feature>
<name>A0A8J2KJ42_9HEXA</name>
<feature type="non-terminal residue" evidence="2">
    <location>
        <position position="1"/>
    </location>
</feature>
<evidence type="ECO:0000313" key="3">
    <source>
        <dbReference type="Proteomes" id="UP000708208"/>
    </source>
</evidence>
<feature type="domain" description="Glycosyl hydrolase family 13 catalytic" evidence="1">
    <location>
        <begin position="6"/>
        <end position="160"/>
    </location>
</feature>
<sequence>ISNEYISHLESLGVKSVIISQVLEFDDSSAKGVVNFEKVHVEYGDQRTFTDLVSRLKEKVLCDIPGIKVMLQFIPNQTSIQHDWFRNPAVRDNYYVTMDASQDSSWSSLSTPNDAGSAWSEVPVNEDILFLHQFTTGEPDLNYRNSDVIREINGALEFWYSLG</sequence>
<protein>
    <recommendedName>
        <fullName evidence="1">Glycosyl hydrolase family 13 catalytic domain-containing protein</fullName>
    </recommendedName>
</protein>
<gene>
    <name evidence="2" type="ORF">AFUS01_LOCUS25454</name>
</gene>
<dbReference type="PANTHER" id="PTHR10357:SF179">
    <property type="entry name" value="NEUTRAL AND BASIC AMINO ACID TRANSPORT PROTEIN RBAT"/>
    <property type="match status" value="1"/>
</dbReference>
<dbReference type="OrthoDB" id="1740265at2759"/>
<dbReference type="AlphaFoldDB" id="A0A8J2KJ42"/>
<keyword evidence="3" id="KW-1185">Reference proteome</keyword>